<sequence>MDGSYSRNTSAPSKPSKTLRLDASHSLASEPCRQDKSHSTSSQLDSRTLDDEKSQRQKHHWARRFTNNPALEISSRLAVESNPDLVQAKSPICPWIYRQKKSTRSSECQHPALQASLCSEYFPTKCLMSSNRSSYRELSLEDFQFLKPIATGGYSEVWYTRSQQDGSAYVIKTLSMAKRHPEHMPREAFEREVRNLRLVGQRSVFITRIKAAFINKAYGFIALEYGSGGDLHDYLCSHGRIGEKQAKLYVGEIACGLDELHRKNIIFRDLKPENIVICADGHLKLTDLGLSKRIRSRTNSFCGTYQTMAPEIFLRKENGYSFEADWYSLGVCLYEMLLERTPFAEVLPNRAAFERAVVHKPLSFRHNLFQKGPSIKCKIFIRQLLEKDPSKRLVGLERVFSTSWLSSLEIERVIAKHYRPVYVPEPHKELNLSRFSKNFVEPNSLRYFLYHAFKA</sequence>
<dbReference type="Pfam" id="PF00069">
    <property type="entry name" value="Pkinase"/>
    <property type="match status" value="1"/>
</dbReference>
<dbReference type="InterPro" id="IPR011009">
    <property type="entry name" value="Kinase-like_dom_sf"/>
</dbReference>
<keyword evidence="3" id="KW-0547">Nucleotide-binding</keyword>
<dbReference type="InterPro" id="IPR000719">
    <property type="entry name" value="Prot_kinase_dom"/>
</dbReference>
<gene>
    <name evidence="8" type="ORF">O181_107007</name>
</gene>
<dbReference type="Gene3D" id="1.10.510.10">
    <property type="entry name" value="Transferase(Phosphotransferase) domain 1"/>
    <property type="match status" value="1"/>
</dbReference>
<proteinExistence type="predicted"/>
<evidence type="ECO:0000256" key="5">
    <source>
        <dbReference type="ARBA" id="ARBA00022840"/>
    </source>
</evidence>
<evidence type="ECO:0000256" key="4">
    <source>
        <dbReference type="ARBA" id="ARBA00022777"/>
    </source>
</evidence>
<feature type="region of interest" description="Disordered" evidence="6">
    <location>
        <begin position="1"/>
        <end position="63"/>
    </location>
</feature>
<dbReference type="GO" id="GO:0004674">
    <property type="term" value="F:protein serine/threonine kinase activity"/>
    <property type="evidence" value="ECO:0007669"/>
    <property type="project" value="UniProtKB-KW"/>
</dbReference>
<dbReference type="EMBL" id="AVOT02080579">
    <property type="protein sequence ID" value="MBW0567292.1"/>
    <property type="molecule type" value="Genomic_DNA"/>
</dbReference>
<dbReference type="Gene3D" id="3.30.200.20">
    <property type="entry name" value="Phosphorylase Kinase, domain 1"/>
    <property type="match status" value="1"/>
</dbReference>
<evidence type="ECO:0000256" key="6">
    <source>
        <dbReference type="SAM" id="MobiDB-lite"/>
    </source>
</evidence>
<dbReference type="Proteomes" id="UP000765509">
    <property type="component" value="Unassembled WGS sequence"/>
</dbReference>
<keyword evidence="2" id="KW-0808">Transferase</keyword>
<protein>
    <recommendedName>
        <fullName evidence="7">Protein kinase domain-containing protein</fullName>
    </recommendedName>
</protein>
<name>A0A9Q3PNX9_9BASI</name>
<dbReference type="PROSITE" id="PS50011">
    <property type="entry name" value="PROTEIN_KINASE_DOM"/>
    <property type="match status" value="1"/>
</dbReference>
<evidence type="ECO:0000259" key="7">
    <source>
        <dbReference type="PROSITE" id="PS50011"/>
    </source>
</evidence>
<dbReference type="OrthoDB" id="2502876at2759"/>
<keyword evidence="1" id="KW-0723">Serine/threonine-protein kinase</keyword>
<keyword evidence="4" id="KW-0418">Kinase</keyword>
<dbReference type="SMART" id="SM00220">
    <property type="entry name" value="S_TKc"/>
    <property type="match status" value="1"/>
</dbReference>
<feature type="compositionally biased region" description="Polar residues" evidence="6">
    <location>
        <begin position="1"/>
        <end position="16"/>
    </location>
</feature>
<evidence type="ECO:0000256" key="3">
    <source>
        <dbReference type="ARBA" id="ARBA00022741"/>
    </source>
</evidence>
<keyword evidence="9" id="KW-1185">Reference proteome</keyword>
<organism evidence="8 9">
    <name type="scientific">Austropuccinia psidii MF-1</name>
    <dbReference type="NCBI Taxonomy" id="1389203"/>
    <lineage>
        <taxon>Eukaryota</taxon>
        <taxon>Fungi</taxon>
        <taxon>Dikarya</taxon>
        <taxon>Basidiomycota</taxon>
        <taxon>Pucciniomycotina</taxon>
        <taxon>Pucciniomycetes</taxon>
        <taxon>Pucciniales</taxon>
        <taxon>Sphaerophragmiaceae</taxon>
        <taxon>Austropuccinia</taxon>
    </lineage>
</organism>
<reference evidence="8" key="1">
    <citation type="submission" date="2021-03" db="EMBL/GenBank/DDBJ databases">
        <title>Draft genome sequence of rust myrtle Austropuccinia psidii MF-1, a brazilian biotype.</title>
        <authorList>
            <person name="Quecine M.C."/>
            <person name="Pachon D.M.R."/>
            <person name="Bonatelli M.L."/>
            <person name="Correr F.H."/>
            <person name="Franceschini L.M."/>
            <person name="Leite T.F."/>
            <person name="Margarido G.R.A."/>
            <person name="Almeida C.A."/>
            <person name="Ferrarezi J.A."/>
            <person name="Labate C.A."/>
        </authorList>
    </citation>
    <scope>NUCLEOTIDE SEQUENCE</scope>
    <source>
        <strain evidence="8">MF-1</strain>
    </source>
</reference>
<evidence type="ECO:0000313" key="9">
    <source>
        <dbReference type="Proteomes" id="UP000765509"/>
    </source>
</evidence>
<dbReference type="AlphaFoldDB" id="A0A9Q3PNX9"/>
<dbReference type="PANTHER" id="PTHR24351">
    <property type="entry name" value="RIBOSOMAL PROTEIN S6 KINASE"/>
    <property type="match status" value="1"/>
</dbReference>
<keyword evidence="5" id="KW-0067">ATP-binding</keyword>
<dbReference type="GO" id="GO:0005524">
    <property type="term" value="F:ATP binding"/>
    <property type="evidence" value="ECO:0007669"/>
    <property type="project" value="UniProtKB-KW"/>
</dbReference>
<dbReference type="SUPFAM" id="SSF56112">
    <property type="entry name" value="Protein kinase-like (PK-like)"/>
    <property type="match status" value="1"/>
</dbReference>
<accession>A0A9Q3PNX9</accession>
<comment type="caution">
    <text evidence="8">The sequence shown here is derived from an EMBL/GenBank/DDBJ whole genome shotgun (WGS) entry which is preliminary data.</text>
</comment>
<evidence type="ECO:0000313" key="8">
    <source>
        <dbReference type="EMBL" id="MBW0567292.1"/>
    </source>
</evidence>
<feature type="domain" description="Protein kinase" evidence="7">
    <location>
        <begin position="143"/>
        <end position="405"/>
    </location>
</feature>
<evidence type="ECO:0000256" key="1">
    <source>
        <dbReference type="ARBA" id="ARBA00022527"/>
    </source>
</evidence>
<evidence type="ECO:0000256" key="2">
    <source>
        <dbReference type="ARBA" id="ARBA00022679"/>
    </source>
</evidence>